<feature type="compositionally biased region" description="Pro residues" evidence="1">
    <location>
        <begin position="256"/>
        <end position="273"/>
    </location>
</feature>
<evidence type="ECO:0000313" key="4">
    <source>
        <dbReference type="EMBL" id="TLD68643.1"/>
    </source>
</evidence>
<accession>A0A5R8K8K6</accession>
<feature type="region of interest" description="Disordered" evidence="1">
    <location>
        <begin position="253"/>
        <end position="295"/>
    </location>
</feature>
<evidence type="ECO:0000259" key="3">
    <source>
        <dbReference type="Pfam" id="PF04773"/>
    </source>
</evidence>
<evidence type="ECO:0000313" key="5">
    <source>
        <dbReference type="Proteomes" id="UP000306196"/>
    </source>
</evidence>
<evidence type="ECO:0000256" key="2">
    <source>
        <dbReference type="SAM" id="SignalP"/>
    </source>
</evidence>
<protein>
    <recommendedName>
        <fullName evidence="3">FecR protein domain-containing protein</fullName>
    </recommendedName>
</protein>
<sequence>MKPTGILPILALAIVASTLPLGAADYDTAEITRLHNKVSVVKSDDVVRNANVGETIDRISSVTTGEASRAELRFPDKSLTRLGANSRFTLRAGARTIDLDQGVMLLQVPKKIGGAKVRTAAVTAAVTGTTVLFEYLPDGFIKLIVIEGEVDLFFNNDPSKFRTVKAGEMIVMQTDSDTIPEPVDIDLARLLKTSKLISGDEEWMPNHQQVADAVKDQQKKLKNGELAGTRLYLPGRGTQIAIESNTYIDVLKSVPTLPPGTEPDTPNTPPEPTVPGGGTPGDEIPGGGGSSVGLITGTSVLNSSANIRTNPQITAFNSITGNALVSQGTTYNGEQPFPNFAFDTATPLDLNPADPRVDTYLSSKPWAVFKFEDLIINGSPNFEIVETPNVILSAVGDVSVNNDSFIGDGRDAEEYGLQLYYSDLQNLTLYSQNGNVNIGPETFINFEGTTSLALIAASPTSDININADIYLGPGEGESESEGSSFRVADDEFGSANLLLSAGRDININTPDSEYYYSPWIRADNIDAQAGRDINVDADVGSRGNLRLTARRNINISSSGVLRAFAENPDALLKLETLEGDITINGGYESTSIDTNTAAELIAQQGSININNSSIYSDSLKVQVLGTNGWINIGNSHLNAEQVMKLYAEGSNGGVSFSGNVSLDSAKIDIAGKTVRIEQFGEVYLVRGPNGVTVFTDDAQFRSSTRENGLGTFTSGPNGAPVDVSERRFNERN</sequence>
<feature type="signal peptide" evidence="2">
    <location>
        <begin position="1"/>
        <end position="23"/>
    </location>
</feature>
<dbReference type="Proteomes" id="UP000306196">
    <property type="component" value="Unassembled WGS sequence"/>
</dbReference>
<reference evidence="4 5" key="1">
    <citation type="submission" date="2019-05" db="EMBL/GenBank/DDBJ databases">
        <title>Verrucobacter flavum gen. nov., sp. nov. a new member of the family Verrucomicrobiaceae.</title>
        <authorList>
            <person name="Szuroczki S."/>
            <person name="Abbaszade G."/>
            <person name="Szabo A."/>
            <person name="Felfoldi T."/>
            <person name="Schumann P."/>
            <person name="Boka K."/>
            <person name="Keki Z."/>
            <person name="Toumi M."/>
            <person name="Toth E."/>
        </authorList>
    </citation>
    <scope>NUCLEOTIDE SEQUENCE [LARGE SCALE GENOMIC DNA]</scope>
    <source>
        <strain evidence="4 5">MG-N-17</strain>
    </source>
</reference>
<proteinExistence type="predicted"/>
<evidence type="ECO:0000256" key="1">
    <source>
        <dbReference type="SAM" id="MobiDB-lite"/>
    </source>
</evidence>
<dbReference type="InterPro" id="IPR006860">
    <property type="entry name" value="FecR"/>
</dbReference>
<feature type="chain" id="PRO_5024373528" description="FecR protein domain-containing protein" evidence="2">
    <location>
        <begin position="24"/>
        <end position="732"/>
    </location>
</feature>
<dbReference type="AlphaFoldDB" id="A0A5R8K8K6"/>
<organism evidence="4 5">
    <name type="scientific">Phragmitibacter flavus</name>
    <dbReference type="NCBI Taxonomy" id="2576071"/>
    <lineage>
        <taxon>Bacteria</taxon>
        <taxon>Pseudomonadati</taxon>
        <taxon>Verrucomicrobiota</taxon>
        <taxon>Verrucomicrobiia</taxon>
        <taxon>Verrucomicrobiales</taxon>
        <taxon>Verrucomicrobiaceae</taxon>
        <taxon>Phragmitibacter</taxon>
    </lineage>
</organism>
<feature type="domain" description="FecR protein" evidence="3">
    <location>
        <begin position="62"/>
        <end position="150"/>
    </location>
</feature>
<dbReference type="PANTHER" id="PTHR38731">
    <property type="entry name" value="LIPL45-RELATED LIPOPROTEIN-RELATED"/>
    <property type="match status" value="1"/>
</dbReference>
<dbReference type="EMBL" id="VAUV01000021">
    <property type="protein sequence ID" value="TLD68643.1"/>
    <property type="molecule type" value="Genomic_DNA"/>
</dbReference>
<dbReference type="Gene3D" id="2.60.120.1440">
    <property type="match status" value="1"/>
</dbReference>
<feature type="region of interest" description="Disordered" evidence="1">
    <location>
        <begin position="705"/>
        <end position="732"/>
    </location>
</feature>
<name>A0A5R8K8K6_9BACT</name>
<dbReference type="Pfam" id="PF04773">
    <property type="entry name" value="FecR"/>
    <property type="match status" value="1"/>
</dbReference>
<gene>
    <name evidence="4" type="ORF">FEM03_21625</name>
</gene>
<feature type="compositionally biased region" description="Basic and acidic residues" evidence="1">
    <location>
        <begin position="723"/>
        <end position="732"/>
    </location>
</feature>
<keyword evidence="2" id="KW-0732">Signal</keyword>
<comment type="caution">
    <text evidence="4">The sequence shown here is derived from an EMBL/GenBank/DDBJ whole genome shotgun (WGS) entry which is preliminary data.</text>
</comment>
<dbReference type="OrthoDB" id="175083at2"/>
<dbReference type="RefSeq" id="WP_138088397.1">
    <property type="nucleotide sequence ID" value="NZ_VAUV01000021.1"/>
</dbReference>
<keyword evidence="5" id="KW-1185">Reference proteome</keyword>
<feature type="compositionally biased region" description="Gly residues" evidence="1">
    <location>
        <begin position="275"/>
        <end position="291"/>
    </location>
</feature>
<feature type="compositionally biased region" description="Polar residues" evidence="1">
    <location>
        <begin position="705"/>
        <end position="716"/>
    </location>
</feature>